<evidence type="ECO:0000256" key="1">
    <source>
        <dbReference type="SAM" id="MobiDB-lite"/>
    </source>
</evidence>
<dbReference type="EMBL" id="CP019630">
    <property type="protein sequence ID" value="AQQ04123.1"/>
    <property type="molecule type" value="Genomic_DNA"/>
</dbReference>
<feature type="compositionally biased region" description="Basic and acidic residues" evidence="1">
    <location>
        <begin position="202"/>
        <end position="219"/>
    </location>
</feature>
<dbReference type="Proteomes" id="UP000188174">
    <property type="component" value="Chromosome"/>
</dbReference>
<evidence type="ECO:0000313" key="2">
    <source>
        <dbReference type="EMBL" id="AQQ04123.1"/>
    </source>
</evidence>
<organism evidence="2 3">
    <name type="scientific">Roseibium algicola</name>
    <dbReference type="NCBI Taxonomy" id="2857014"/>
    <lineage>
        <taxon>Bacteria</taxon>
        <taxon>Pseudomonadati</taxon>
        <taxon>Pseudomonadota</taxon>
        <taxon>Alphaproteobacteria</taxon>
        <taxon>Hyphomicrobiales</taxon>
        <taxon>Stappiaceae</taxon>
        <taxon>Roseibium</taxon>
    </lineage>
</organism>
<name>A0ABN4WQW1_9HYPH</name>
<accession>A0ABN4WQW1</accession>
<sequence>MNYPLIGAISVYTFVLLATANAMIVPLDPAAVCETKLCIVVRTFSEYQTLTGAGLAIVAAFVAARPAWLQLQKMKLQQDIAARSAIVSRLKGIEGRAGYMEKEVDSLLREIMNHLYDFDDDGEFGYASTPVDSQWAHNMSSQCFSIASKLKTHQRLMRDTHRIEAARRNVILALEALADCLDGISLYERAQGDPEISSSQLEEVKKIEEKSREELPEKDCEVSEALNAAKEVSASESKAIRRRLRRIDDAILAEPE</sequence>
<reference evidence="2 3" key="1">
    <citation type="submission" date="2017-02" db="EMBL/GenBank/DDBJ databases">
        <authorList>
            <person name="Jeong S."/>
        </authorList>
    </citation>
    <scope>NUCLEOTIDE SEQUENCE [LARGE SCALE GENOMIC DNA]</scope>
    <source>
        <strain evidence="2 3">RMAR6-6</strain>
    </source>
</reference>
<keyword evidence="3" id="KW-1185">Reference proteome</keyword>
<protein>
    <submittedName>
        <fullName evidence="2">Uncharacterized protein</fullName>
    </submittedName>
</protein>
<evidence type="ECO:0000313" key="3">
    <source>
        <dbReference type="Proteomes" id="UP000188174"/>
    </source>
</evidence>
<gene>
    <name evidence="2" type="ORF">B0E33_11415</name>
</gene>
<dbReference type="RefSeq" id="WP_077291287.1">
    <property type="nucleotide sequence ID" value="NZ_CP019630.1"/>
</dbReference>
<proteinExistence type="predicted"/>
<feature type="region of interest" description="Disordered" evidence="1">
    <location>
        <begin position="197"/>
        <end position="219"/>
    </location>
</feature>